<dbReference type="Proteomes" id="UP000059074">
    <property type="component" value="Unassembled WGS sequence"/>
</dbReference>
<dbReference type="Pfam" id="PF07715">
    <property type="entry name" value="Plug"/>
    <property type="match status" value="1"/>
</dbReference>
<dbReference type="EMBL" id="LMTR01000079">
    <property type="protein sequence ID" value="KWT65464.1"/>
    <property type="molecule type" value="Genomic_DNA"/>
</dbReference>
<keyword evidence="4" id="KW-0410">Iron transport</keyword>
<evidence type="ECO:0000256" key="10">
    <source>
        <dbReference type="ARBA" id="ARBA00023136"/>
    </source>
</evidence>
<comment type="subcellular location">
    <subcellularLocation>
        <location evidence="1 12">Cell outer membrane</location>
        <topology evidence="1 12">Multi-pass membrane protein</topology>
    </subcellularLocation>
</comment>
<dbReference type="RefSeq" id="WP_068463534.1">
    <property type="nucleotide sequence ID" value="NZ_LMTR01000079.1"/>
</dbReference>
<keyword evidence="3 12" id="KW-1134">Transmembrane beta strand</keyword>
<name>A0A109BB03_HYPSL</name>
<dbReference type="InterPro" id="IPR036942">
    <property type="entry name" value="Beta-barrel_TonB_sf"/>
</dbReference>
<evidence type="ECO:0000256" key="3">
    <source>
        <dbReference type="ARBA" id="ARBA00022452"/>
    </source>
</evidence>
<protein>
    <submittedName>
        <fullName evidence="18">TonB-dependent receptor</fullName>
    </submittedName>
</protein>
<comment type="caution">
    <text evidence="18">The sequence shown here is derived from an EMBL/GenBank/DDBJ whole genome shotgun (WGS) entry which is preliminary data.</text>
</comment>
<keyword evidence="8" id="KW-0406">Ion transport</keyword>
<keyword evidence="9 14" id="KW-0798">TonB box</keyword>
<keyword evidence="6" id="KW-0732">Signal</keyword>
<keyword evidence="11 12" id="KW-0998">Cell outer membrane</keyword>
<dbReference type="InterPro" id="IPR000531">
    <property type="entry name" value="Beta-barrel_TonB"/>
</dbReference>
<reference evidence="18 19" key="1">
    <citation type="submission" date="2015-10" db="EMBL/GenBank/DDBJ databases">
        <title>Transcriptomic analysis of a linuron degrading triple-species bacterial consortium.</title>
        <authorList>
            <person name="Albers P."/>
        </authorList>
    </citation>
    <scope>NUCLEOTIDE SEQUENCE [LARGE SCALE GENOMIC DNA]</scope>
    <source>
        <strain evidence="18 19">WDL6</strain>
    </source>
</reference>
<evidence type="ECO:0000256" key="14">
    <source>
        <dbReference type="RuleBase" id="RU003357"/>
    </source>
</evidence>
<keyword evidence="5 12" id="KW-0812">Transmembrane</keyword>
<dbReference type="AlphaFoldDB" id="A0A109BB03"/>
<dbReference type="CDD" id="cd01347">
    <property type="entry name" value="ligand_gated_channel"/>
    <property type="match status" value="1"/>
</dbReference>
<gene>
    <name evidence="18" type="ORF">APY04_2816</name>
</gene>
<organism evidence="18 19">
    <name type="scientific">Hyphomicrobium sulfonivorans</name>
    <dbReference type="NCBI Taxonomy" id="121290"/>
    <lineage>
        <taxon>Bacteria</taxon>
        <taxon>Pseudomonadati</taxon>
        <taxon>Pseudomonadota</taxon>
        <taxon>Alphaproteobacteria</taxon>
        <taxon>Hyphomicrobiales</taxon>
        <taxon>Hyphomicrobiaceae</taxon>
        <taxon>Hyphomicrobium</taxon>
    </lineage>
</organism>
<dbReference type="STRING" id="121290.APY04_2816"/>
<keyword evidence="18" id="KW-0675">Receptor</keyword>
<keyword evidence="10 12" id="KW-0472">Membrane</keyword>
<dbReference type="Gene3D" id="2.40.170.20">
    <property type="entry name" value="TonB-dependent receptor, beta-barrel domain"/>
    <property type="match status" value="1"/>
</dbReference>
<feature type="region of interest" description="Disordered" evidence="15">
    <location>
        <begin position="1"/>
        <end position="32"/>
    </location>
</feature>
<evidence type="ECO:0000256" key="4">
    <source>
        <dbReference type="ARBA" id="ARBA00022496"/>
    </source>
</evidence>
<dbReference type="PANTHER" id="PTHR32552">
    <property type="entry name" value="FERRICHROME IRON RECEPTOR-RELATED"/>
    <property type="match status" value="1"/>
</dbReference>
<evidence type="ECO:0000313" key="18">
    <source>
        <dbReference type="EMBL" id="KWT65464.1"/>
    </source>
</evidence>
<dbReference type="GO" id="GO:0006826">
    <property type="term" value="P:iron ion transport"/>
    <property type="evidence" value="ECO:0007669"/>
    <property type="project" value="UniProtKB-KW"/>
</dbReference>
<dbReference type="InterPro" id="IPR010917">
    <property type="entry name" value="TonB_rcpt_CS"/>
</dbReference>
<evidence type="ECO:0000256" key="8">
    <source>
        <dbReference type="ARBA" id="ARBA00023065"/>
    </source>
</evidence>
<evidence type="ECO:0000259" key="16">
    <source>
        <dbReference type="Pfam" id="PF00593"/>
    </source>
</evidence>
<evidence type="ECO:0000256" key="11">
    <source>
        <dbReference type="ARBA" id="ARBA00023237"/>
    </source>
</evidence>
<evidence type="ECO:0000256" key="6">
    <source>
        <dbReference type="ARBA" id="ARBA00022729"/>
    </source>
</evidence>
<evidence type="ECO:0000256" key="5">
    <source>
        <dbReference type="ARBA" id="ARBA00022692"/>
    </source>
</evidence>
<evidence type="ECO:0000256" key="1">
    <source>
        <dbReference type="ARBA" id="ARBA00004571"/>
    </source>
</evidence>
<accession>A0A109BB03</accession>
<comment type="similarity">
    <text evidence="12 14">Belongs to the TonB-dependent receptor family.</text>
</comment>
<dbReference type="GO" id="GO:0009279">
    <property type="term" value="C:cell outer membrane"/>
    <property type="evidence" value="ECO:0007669"/>
    <property type="project" value="UniProtKB-SubCell"/>
</dbReference>
<keyword evidence="7" id="KW-0408">Iron</keyword>
<dbReference type="InterPro" id="IPR012910">
    <property type="entry name" value="Plug_dom"/>
</dbReference>
<dbReference type="PANTHER" id="PTHR32552:SF81">
    <property type="entry name" value="TONB-DEPENDENT OUTER MEMBRANE RECEPTOR"/>
    <property type="match status" value="1"/>
</dbReference>
<proteinExistence type="inferred from homology"/>
<evidence type="ECO:0000256" key="13">
    <source>
        <dbReference type="PROSITE-ProRule" id="PRU10144"/>
    </source>
</evidence>
<evidence type="ECO:0000256" key="2">
    <source>
        <dbReference type="ARBA" id="ARBA00022448"/>
    </source>
</evidence>
<feature type="short sequence motif" description="TonB C-terminal box" evidence="13">
    <location>
        <begin position="702"/>
        <end position="719"/>
    </location>
</feature>
<feature type="domain" description="TonB-dependent receptor-like beta-barrel" evidence="16">
    <location>
        <begin position="245"/>
        <end position="679"/>
    </location>
</feature>
<evidence type="ECO:0000259" key="17">
    <source>
        <dbReference type="Pfam" id="PF07715"/>
    </source>
</evidence>
<evidence type="ECO:0000256" key="15">
    <source>
        <dbReference type="SAM" id="MobiDB-lite"/>
    </source>
</evidence>
<sequence length="719" mass="77535">MAQTADNDGDAIALEPLEISTQQTKSKKRAAARTKPAQSVVVTARRIEEPAQAVPFAVTAETSYDLQHQDIEDTQELARRIPNFNHADSGLFFANLTNMRGIGSSSALISPSINYYIDGVPVPARLFDMPFGDVERVEVLRGPQGTLFGLNSQAGAVSIVTGDPSKTFGGTAGVIIGSHGRKEADVMLEGPVTNSVSGRISAKLYDYDGDLTNVLWSAPGVVSSSDEVLRARTYGTLSGKLLFEIDDDRRLTLFGNWSRDRQNPTTGMWLDDPGFPRNALNPIPELETEAATAGAKYEQNLGWARFTSISAITGYDTKMEADIVDGFLGQAQSGAPGFMLQAPGLNVRRIDEDSTQLSQELRLDGATAGVRWVAGLSALWSNFDSTTDITSLALANGSYRGQIETTNLAAFGEVTVPLAQRLNWIGGLRLSYESKDFDGQFLGRNGARPQFDESGNVDYLFLTGRTGLSYELADNLTAFATIARGEKTGGYLFYNQFAALGVPLQPYGSSTTWSYEAGVKGSRLAGGNVDVATSVFYNDTADEQLFTFNPVLGRFSVQNADTRTYGAELEAVVRPMRGLSVGTNLALLNTEITSGSALILGNDVPYAPSFSSMLFAEYRWSTPISGNSGETFVRAEYGYTGSRMIDPANSRKLSSYELVNLRAGWQGERFEVFGAVENLFDENYATSGFQAGTDASGRPVFAGISGEGRAYMIGARTNF</sequence>
<feature type="domain" description="TonB-dependent receptor plug" evidence="17">
    <location>
        <begin position="51"/>
        <end position="156"/>
    </location>
</feature>
<dbReference type="PROSITE" id="PS01156">
    <property type="entry name" value="TONB_DEPENDENT_REC_2"/>
    <property type="match status" value="1"/>
</dbReference>
<dbReference type="SUPFAM" id="SSF56935">
    <property type="entry name" value="Porins"/>
    <property type="match status" value="1"/>
</dbReference>
<keyword evidence="2 12" id="KW-0813">Transport</keyword>
<evidence type="ECO:0000313" key="19">
    <source>
        <dbReference type="Proteomes" id="UP000059074"/>
    </source>
</evidence>
<dbReference type="Pfam" id="PF00593">
    <property type="entry name" value="TonB_dep_Rec_b-barrel"/>
    <property type="match status" value="1"/>
</dbReference>
<evidence type="ECO:0000256" key="9">
    <source>
        <dbReference type="ARBA" id="ARBA00023077"/>
    </source>
</evidence>
<evidence type="ECO:0000256" key="7">
    <source>
        <dbReference type="ARBA" id="ARBA00023004"/>
    </source>
</evidence>
<dbReference type="PROSITE" id="PS52016">
    <property type="entry name" value="TONB_DEPENDENT_REC_3"/>
    <property type="match status" value="1"/>
</dbReference>
<dbReference type="PATRIC" id="fig|121290.4.peg.187"/>
<keyword evidence="19" id="KW-1185">Reference proteome</keyword>
<evidence type="ECO:0000256" key="12">
    <source>
        <dbReference type="PROSITE-ProRule" id="PRU01360"/>
    </source>
</evidence>
<dbReference type="InterPro" id="IPR039426">
    <property type="entry name" value="TonB-dep_rcpt-like"/>
</dbReference>